<dbReference type="EMBL" id="KQ998238">
    <property type="protein sequence ID" value="KZV43024.1"/>
    <property type="molecule type" value="Genomic_DNA"/>
</dbReference>
<accession>A0A2Z7C800</accession>
<feature type="region of interest" description="Disordered" evidence="1">
    <location>
        <begin position="170"/>
        <end position="189"/>
    </location>
</feature>
<evidence type="ECO:0000313" key="2">
    <source>
        <dbReference type="EMBL" id="KZV43024.1"/>
    </source>
</evidence>
<gene>
    <name evidence="2" type="ORF">F511_41035</name>
</gene>
<sequence>MVQVRQLMEEQQEIQPIANYILALLLFKNFYSPQTRDPVGSGITEEVADAPRVKTTPVKKAVSQKRPAVDTAVAPVVKKNRTTNGKPVAMETVAVAQEAVPLQIFEATADAPVEQSPVPKRKIQKRKRRLVMETDDEINVEKQPAIENLDEQVGGPSDDSIDEGTVIGNVASVDDPESSKKEPVDEPVAGQQEVVPVVEASTDDPDVIIEQVLNQLDSVATTDGEDQPAETAEERQWFDLPYEDIMARLDAERPVVTASVRDQQVQTFVEDPTDEEMSGDGEQAVDERIDADEAMSLEDIIFSIPFDVPLPTAGVEITKITMGKEIKIPGVDERTWHLASLPQIKVDDKGKEPLRQKDPIKGRPHLEHYSLICADIDLLVKLRAQVIDEVDQFFNSFSLKKLATINVEDMTKKEEQVLYWGEAESTRAALQRKGYILLKYREVLVKKFLESWPPCGRHPATSLAAMRRLISF</sequence>
<evidence type="ECO:0000256" key="1">
    <source>
        <dbReference type="SAM" id="MobiDB-lite"/>
    </source>
</evidence>
<dbReference type="AlphaFoldDB" id="A0A2Z7C800"/>
<keyword evidence="3" id="KW-1185">Reference proteome</keyword>
<dbReference type="Proteomes" id="UP000250235">
    <property type="component" value="Unassembled WGS sequence"/>
</dbReference>
<reference evidence="2 3" key="1">
    <citation type="journal article" date="2015" name="Proc. Natl. Acad. Sci. U.S.A.">
        <title>The resurrection genome of Boea hygrometrica: A blueprint for survival of dehydration.</title>
        <authorList>
            <person name="Xiao L."/>
            <person name="Yang G."/>
            <person name="Zhang L."/>
            <person name="Yang X."/>
            <person name="Zhao S."/>
            <person name="Ji Z."/>
            <person name="Zhou Q."/>
            <person name="Hu M."/>
            <person name="Wang Y."/>
            <person name="Chen M."/>
            <person name="Xu Y."/>
            <person name="Jin H."/>
            <person name="Xiao X."/>
            <person name="Hu G."/>
            <person name="Bao F."/>
            <person name="Hu Y."/>
            <person name="Wan P."/>
            <person name="Li L."/>
            <person name="Deng X."/>
            <person name="Kuang T."/>
            <person name="Xiang C."/>
            <person name="Zhu J.K."/>
            <person name="Oliver M.J."/>
            <person name="He Y."/>
        </authorList>
    </citation>
    <scope>NUCLEOTIDE SEQUENCE [LARGE SCALE GENOMIC DNA]</scope>
    <source>
        <strain evidence="3">cv. XS01</strain>
    </source>
</reference>
<name>A0A2Z7C800_9LAMI</name>
<organism evidence="2 3">
    <name type="scientific">Dorcoceras hygrometricum</name>
    <dbReference type="NCBI Taxonomy" id="472368"/>
    <lineage>
        <taxon>Eukaryota</taxon>
        <taxon>Viridiplantae</taxon>
        <taxon>Streptophyta</taxon>
        <taxon>Embryophyta</taxon>
        <taxon>Tracheophyta</taxon>
        <taxon>Spermatophyta</taxon>
        <taxon>Magnoliopsida</taxon>
        <taxon>eudicotyledons</taxon>
        <taxon>Gunneridae</taxon>
        <taxon>Pentapetalae</taxon>
        <taxon>asterids</taxon>
        <taxon>lamiids</taxon>
        <taxon>Lamiales</taxon>
        <taxon>Gesneriaceae</taxon>
        <taxon>Didymocarpoideae</taxon>
        <taxon>Trichosporeae</taxon>
        <taxon>Loxocarpinae</taxon>
        <taxon>Dorcoceras</taxon>
    </lineage>
</organism>
<feature type="region of interest" description="Disordered" evidence="1">
    <location>
        <begin position="144"/>
        <end position="164"/>
    </location>
</feature>
<evidence type="ECO:0000313" key="3">
    <source>
        <dbReference type="Proteomes" id="UP000250235"/>
    </source>
</evidence>
<proteinExistence type="predicted"/>
<protein>
    <submittedName>
        <fullName evidence="2">Fasciclin-like arabinogalactan protein 19</fullName>
    </submittedName>
</protein>